<feature type="compositionally biased region" description="Polar residues" evidence="1">
    <location>
        <begin position="61"/>
        <end position="74"/>
    </location>
</feature>
<evidence type="ECO:0000259" key="2">
    <source>
        <dbReference type="Pfam" id="PF00270"/>
    </source>
</evidence>
<dbReference type="Gene3D" id="3.40.50.300">
    <property type="entry name" value="P-loop containing nucleotide triphosphate hydrolases"/>
    <property type="match status" value="1"/>
</dbReference>
<reference evidence="3" key="1">
    <citation type="journal article" date="2019" name="Environ. Microbiol.">
        <title>Fungal ecological strategies reflected in gene transcription - a case study of two litter decomposers.</title>
        <authorList>
            <person name="Barbi F."/>
            <person name="Kohler A."/>
            <person name="Barry K."/>
            <person name="Baskaran P."/>
            <person name="Daum C."/>
            <person name="Fauchery L."/>
            <person name="Ihrmark K."/>
            <person name="Kuo A."/>
            <person name="LaButti K."/>
            <person name="Lipzen A."/>
            <person name="Morin E."/>
            <person name="Grigoriev I.V."/>
            <person name="Henrissat B."/>
            <person name="Lindahl B."/>
            <person name="Martin F."/>
        </authorList>
    </citation>
    <scope>NUCLEOTIDE SEQUENCE</scope>
    <source>
        <strain evidence="3">JB14</strain>
    </source>
</reference>
<keyword evidence="4" id="KW-1185">Reference proteome</keyword>
<dbReference type="OrthoDB" id="2499463at2759"/>
<dbReference type="Proteomes" id="UP000799118">
    <property type="component" value="Unassembled WGS sequence"/>
</dbReference>
<gene>
    <name evidence="3" type="ORF">BT96DRAFT_999792</name>
</gene>
<proteinExistence type="predicted"/>
<dbReference type="EMBL" id="ML769581">
    <property type="protein sequence ID" value="KAE9393081.1"/>
    <property type="molecule type" value="Genomic_DNA"/>
</dbReference>
<sequence>MTRPSRKFASGSMPKPPLRQSNRLATNTHSGSPPRSPLMSSQTVGGPATPHTPRKRRQPKPTASASRHGKLSTNDILEKTVKGLGLKFVPDEWQLRLIQKIHEGSDLILVAGTGYGKSYIFEALALLGVPKNEIVLVICPLKTLEDMARYANQGPARVHVARDGAVPSLR</sequence>
<dbReference type="Pfam" id="PF00270">
    <property type="entry name" value="DEAD"/>
    <property type="match status" value="1"/>
</dbReference>
<feature type="compositionally biased region" description="Polar residues" evidence="1">
    <location>
        <begin position="19"/>
        <end position="44"/>
    </location>
</feature>
<dbReference type="GO" id="GO:0005524">
    <property type="term" value="F:ATP binding"/>
    <property type="evidence" value="ECO:0007669"/>
    <property type="project" value="InterPro"/>
</dbReference>
<name>A0A6A4H4Q0_9AGAR</name>
<protein>
    <recommendedName>
        <fullName evidence="2">DEAD/DEAH-box helicase domain-containing protein</fullName>
    </recommendedName>
</protein>
<dbReference type="AlphaFoldDB" id="A0A6A4H4Q0"/>
<dbReference type="InterPro" id="IPR027417">
    <property type="entry name" value="P-loop_NTPase"/>
</dbReference>
<dbReference type="SUPFAM" id="SSF52540">
    <property type="entry name" value="P-loop containing nucleoside triphosphate hydrolases"/>
    <property type="match status" value="1"/>
</dbReference>
<feature type="region of interest" description="Disordered" evidence="1">
    <location>
        <begin position="1"/>
        <end position="74"/>
    </location>
</feature>
<evidence type="ECO:0000313" key="3">
    <source>
        <dbReference type="EMBL" id="KAE9393081.1"/>
    </source>
</evidence>
<feature type="domain" description="DEAD/DEAH-box helicase" evidence="2">
    <location>
        <begin position="93"/>
        <end position="144"/>
    </location>
</feature>
<organism evidence="3 4">
    <name type="scientific">Gymnopus androsaceus JB14</name>
    <dbReference type="NCBI Taxonomy" id="1447944"/>
    <lineage>
        <taxon>Eukaryota</taxon>
        <taxon>Fungi</taxon>
        <taxon>Dikarya</taxon>
        <taxon>Basidiomycota</taxon>
        <taxon>Agaricomycotina</taxon>
        <taxon>Agaricomycetes</taxon>
        <taxon>Agaricomycetidae</taxon>
        <taxon>Agaricales</taxon>
        <taxon>Marasmiineae</taxon>
        <taxon>Omphalotaceae</taxon>
        <taxon>Gymnopus</taxon>
    </lineage>
</organism>
<dbReference type="GO" id="GO:0003676">
    <property type="term" value="F:nucleic acid binding"/>
    <property type="evidence" value="ECO:0007669"/>
    <property type="project" value="InterPro"/>
</dbReference>
<evidence type="ECO:0000256" key="1">
    <source>
        <dbReference type="SAM" id="MobiDB-lite"/>
    </source>
</evidence>
<accession>A0A6A4H4Q0</accession>
<evidence type="ECO:0000313" key="4">
    <source>
        <dbReference type="Proteomes" id="UP000799118"/>
    </source>
</evidence>
<dbReference type="InterPro" id="IPR011545">
    <property type="entry name" value="DEAD/DEAH_box_helicase_dom"/>
</dbReference>